<dbReference type="KEGG" id="atw:C0099_11190"/>
<gene>
    <name evidence="2" type="ORF">C0099_11190</name>
</gene>
<keyword evidence="1" id="KW-0812">Transmembrane</keyword>
<dbReference type="AlphaFoldDB" id="A0A2I6S857"/>
<organism evidence="2 3">
    <name type="scientific">Pseudazoarcus pumilus</name>
    <dbReference type="NCBI Taxonomy" id="2067960"/>
    <lineage>
        <taxon>Bacteria</taxon>
        <taxon>Pseudomonadati</taxon>
        <taxon>Pseudomonadota</taxon>
        <taxon>Betaproteobacteria</taxon>
        <taxon>Rhodocyclales</taxon>
        <taxon>Zoogloeaceae</taxon>
        <taxon>Pseudazoarcus</taxon>
    </lineage>
</organism>
<feature type="transmembrane region" description="Helical" evidence="1">
    <location>
        <begin position="40"/>
        <end position="62"/>
    </location>
</feature>
<proteinExistence type="predicted"/>
<evidence type="ECO:0000313" key="2">
    <source>
        <dbReference type="EMBL" id="AUN95443.1"/>
    </source>
</evidence>
<sequence>MTRTQVIDALLIAGIALPSLSIFLWAAFDLRWWVEDTGDGARAFVVMMLHVGIPVGCALAVLGRGQK</sequence>
<keyword evidence="1" id="KW-1133">Transmembrane helix</keyword>
<protein>
    <submittedName>
        <fullName evidence="2">Uncharacterized protein</fullName>
    </submittedName>
</protein>
<dbReference type="RefSeq" id="WP_102247492.1">
    <property type="nucleotide sequence ID" value="NZ_CP025682.1"/>
</dbReference>
<name>A0A2I6S857_9RHOO</name>
<dbReference type="Proteomes" id="UP000242205">
    <property type="component" value="Chromosome"/>
</dbReference>
<feature type="transmembrane region" description="Helical" evidence="1">
    <location>
        <begin position="7"/>
        <end position="28"/>
    </location>
</feature>
<evidence type="ECO:0000256" key="1">
    <source>
        <dbReference type="SAM" id="Phobius"/>
    </source>
</evidence>
<dbReference type="EMBL" id="CP025682">
    <property type="protein sequence ID" value="AUN95443.1"/>
    <property type="molecule type" value="Genomic_DNA"/>
</dbReference>
<evidence type="ECO:0000313" key="3">
    <source>
        <dbReference type="Proteomes" id="UP000242205"/>
    </source>
</evidence>
<accession>A0A2I6S857</accession>
<keyword evidence="3" id="KW-1185">Reference proteome</keyword>
<reference evidence="2 3" key="1">
    <citation type="submission" date="2018-01" db="EMBL/GenBank/DDBJ databases">
        <authorList>
            <person name="Fu G.-Y."/>
        </authorList>
    </citation>
    <scope>NUCLEOTIDE SEQUENCE [LARGE SCALE GENOMIC DNA]</scope>
    <source>
        <strain evidence="2 3">SY39</strain>
    </source>
</reference>
<keyword evidence="1" id="KW-0472">Membrane</keyword>